<organism evidence="8 9">
    <name type="scientific">Sporothrix bragantina</name>
    <dbReference type="NCBI Taxonomy" id="671064"/>
    <lineage>
        <taxon>Eukaryota</taxon>
        <taxon>Fungi</taxon>
        <taxon>Dikarya</taxon>
        <taxon>Ascomycota</taxon>
        <taxon>Pezizomycotina</taxon>
        <taxon>Sordariomycetes</taxon>
        <taxon>Sordariomycetidae</taxon>
        <taxon>Ophiostomatales</taxon>
        <taxon>Ophiostomataceae</taxon>
        <taxon>Sporothrix</taxon>
    </lineage>
</organism>
<keyword evidence="4" id="KW-0804">Transcription</keyword>
<accession>A0ABP0CIP0</accession>
<evidence type="ECO:0000313" key="8">
    <source>
        <dbReference type="EMBL" id="CAK7231973.1"/>
    </source>
</evidence>
<dbReference type="PANTHER" id="PTHR47338">
    <property type="entry name" value="ZN(II)2CYS6 TRANSCRIPTION FACTOR (EUROFUNG)-RELATED"/>
    <property type="match status" value="1"/>
</dbReference>
<sequence>MGPLDEPTFPDGSAPEGFWDDSAEQVFKAAREIVDLAETCQKRKKMPMSALVVFAVWTAAFVGIYAWHFPQLDVQRHMFSVEETCRIQGRRSRGDKDRGYRVATHGPTSIAYTALKSMSNYLHMASTYVKYFHDMDLFYEGVKNDYLAHLEQNGGDAAERMSVRQGGNGGGLDEWKLYGPKVTNNGTILLAEDTPAEGSELSREAIRSDKDNETAESDLTPAKDHSLKPRWIAPAGSSATIAMASPVAISSTGEHQPATGTVGDTIMKDRNNGIVAEVPTAPDGTMHGIVYGDESDAQFSQGNIGSGSANSGSLQPNEAQKWNTFSHATEQLHQMSYLDSQNAMPFAQVDSLDSTPPDVLLGDDSVNDFREFFNLNIAESQGMRWENVPATSINRFAEGGPEVEYVEGNMPLVYIGMADTYGM</sequence>
<keyword evidence="5" id="KW-0539">Nucleus</keyword>
<feature type="region of interest" description="Disordered" evidence="6">
    <location>
        <begin position="193"/>
        <end position="226"/>
    </location>
</feature>
<dbReference type="Proteomes" id="UP001642406">
    <property type="component" value="Unassembled WGS sequence"/>
</dbReference>
<keyword evidence="7" id="KW-0472">Membrane</keyword>
<evidence type="ECO:0000256" key="7">
    <source>
        <dbReference type="SAM" id="Phobius"/>
    </source>
</evidence>
<gene>
    <name evidence="8" type="ORF">SBRCBS47491_008111</name>
</gene>
<keyword evidence="7" id="KW-1133">Transmembrane helix</keyword>
<proteinExistence type="predicted"/>
<feature type="region of interest" description="Disordered" evidence="6">
    <location>
        <begin position="296"/>
        <end position="317"/>
    </location>
</feature>
<evidence type="ECO:0000256" key="6">
    <source>
        <dbReference type="SAM" id="MobiDB-lite"/>
    </source>
</evidence>
<reference evidence="8 9" key="1">
    <citation type="submission" date="2024-01" db="EMBL/GenBank/DDBJ databases">
        <authorList>
            <person name="Allen C."/>
            <person name="Tagirdzhanova G."/>
        </authorList>
    </citation>
    <scope>NUCLEOTIDE SEQUENCE [LARGE SCALE GENOMIC DNA]</scope>
</reference>
<keyword evidence="3" id="KW-0805">Transcription regulation</keyword>
<comment type="subcellular location">
    <subcellularLocation>
        <location evidence="1">Nucleus</location>
    </subcellularLocation>
</comment>
<keyword evidence="2" id="KW-0479">Metal-binding</keyword>
<dbReference type="PANTHER" id="PTHR47338:SF5">
    <property type="entry name" value="ZN(II)2CYS6 TRANSCRIPTION FACTOR (EUROFUNG)"/>
    <property type="match status" value="1"/>
</dbReference>
<evidence type="ECO:0000256" key="4">
    <source>
        <dbReference type="ARBA" id="ARBA00023163"/>
    </source>
</evidence>
<evidence type="ECO:0000256" key="1">
    <source>
        <dbReference type="ARBA" id="ARBA00004123"/>
    </source>
</evidence>
<name>A0ABP0CIP0_9PEZI</name>
<keyword evidence="7" id="KW-0812">Transmembrane</keyword>
<keyword evidence="9" id="KW-1185">Reference proteome</keyword>
<dbReference type="EMBL" id="CAWUHC010000099">
    <property type="protein sequence ID" value="CAK7231973.1"/>
    <property type="molecule type" value="Genomic_DNA"/>
</dbReference>
<evidence type="ECO:0000256" key="3">
    <source>
        <dbReference type="ARBA" id="ARBA00023015"/>
    </source>
</evidence>
<evidence type="ECO:0008006" key="10">
    <source>
        <dbReference type="Google" id="ProtNLM"/>
    </source>
</evidence>
<feature type="transmembrane region" description="Helical" evidence="7">
    <location>
        <begin position="50"/>
        <end position="69"/>
    </location>
</feature>
<evidence type="ECO:0000256" key="5">
    <source>
        <dbReference type="ARBA" id="ARBA00023242"/>
    </source>
</evidence>
<protein>
    <recommendedName>
        <fullName evidence="10">C6 zinc finger domain containing protein</fullName>
    </recommendedName>
</protein>
<evidence type="ECO:0000256" key="2">
    <source>
        <dbReference type="ARBA" id="ARBA00022723"/>
    </source>
</evidence>
<feature type="compositionally biased region" description="Basic and acidic residues" evidence="6">
    <location>
        <begin position="200"/>
        <end position="213"/>
    </location>
</feature>
<comment type="caution">
    <text evidence="8">The sequence shown here is derived from an EMBL/GenBank/DDBJ whole genome shotgun (WGS) entry which is preliminary data.</text>
</comment>
<feature type="compositionally biased region" description="Low complexity" evidence="6">
    <location>
        <begin position="300"/>
        <end position="313"/>
    </location>
</feature>
<dbReference type="InterPro" id="IPR050815">
    <property type="entry name" value="TF_fung"/>
</dbReference>
<evidence type="ECO:0000313" key="9">
    <source>
        <dbReference type="Proteomes" id="UP001642406"/>
    </source>
</evidence>